<feature type="compositionally biased region" description="Low complexity" evidence="1">
    <location>
        <begin position="245"/>
        <end position="260"/>
    </location>
</feature>
<dbReference type="STRING" id="745531.A0A0C3S1Z1"/>
<dbReference type="AlphaFoldDB" id="A0A0C3S1Z1"/>
<reference evidence="2 3" key="1">
    <citation type="journal article" date="2014" name="PLoS Genet.">
        <title>Analysis of the Phlebiopsis gigantea genome, transcriptome and secretome provides insight into its pioneer colonization strategies of wood.</title>
        <authorList>
            <person name="Hori C."/>
            <person name="Ishida T."/>
            <person name="Igarashi K."/>
            <person name="Samejima M."/>
            <person name="Suzuki H."/>
            <person name="Master E."/>
            <person name="Ferreira P."/>
            <person name="Ruiz-Duenas F.J."/>
            <person name="Held B."/>
            <person name="Canessa P."/>
            <person name="Larrondo L.F."/>
            <person name="Schmoll M."/>
            <person name="Druzhinina I.S."/>
            <person name="Kubicek C.P."/>
            <person name="Gaskell J.A."/>
            <person name="Kersten P."/>
            <person name="St John F."/>
            <person name="Glasner J."/>
            <person name="Sabat G."/>
            <person name="Splinter BonDurant S."/>
            <person name="Syed K."/>
            <person name="Yadav J."/>
            <person name="Mgbeahuruike A.C."/>
            <person name="Kovalchuk A."/>
            <person name="Asiegbu F.O."/>
            <person name="Lackner G."/>
            <person name="Hoffmeister D."/>
            <person name="Rencoret J."/>
            <person name="Gutierrez A."/>
            <person name="Sun H."/>
            <person name="Lindquist E."/>
            <person name="Barry K."/>
            <person name="Riley R."/>
            <person name="Grigoriev I.V."/>
            <person name="Henrissat B."/>
            <person name="Kues U."/>
            <person name="Berka R.M."/>
            <person name="Martinez A.T."/>
            <person name="Covert S.F."/>
            <person name="Blanchette R.A."/>
            <person name="Cullen D."/>
        </authorList>
    </citation>
    <scope>NUCLEOTIDE SEQUENCE [LARGE SCALE GENOMIC DNA]</scope>
    <source>
        <strain evidence="2 3">11061_1 CR5-6</strain>
    </source>
</reference>
<feature type="region of interest" description="Disordered" evidence="1">
    <location>
        <begin position="139"/>
        <end position="161"/>
    </location>
</feature>
<evidence type="ECO:0000313" key="2">
    <source>
        <dbReference type="EMBL" id="KIP03472.1"/>
    </source>
</evidence>
<evidence type="ECO:0000256" key="1">
    <source>
        <dbReference type="SAM" id="MobiDB-lite"/>
    </source>
</evidence>
<gene>
    <name evidence="2" type="ORF">PHLGIDRAFT_237858</name>
</gene>
<evidence type="ECO:0000313" key="3">
    <source>
        <dbReference type="Proteomes" id="UP000053257"/>
    </source>
</evidence>
<feature type="compositionally biased region" description="Acidic residues" evidence="1">
    <location>
        <begin position="48"/>
        <end position="57"/>
    </location>
</feature>
<dbReference type="OrthoDB" id="10009520at2759"/>
<dbReference type="HOGENOM" id="CLU_614093_0_0_1"/>
<feature type="region of interest" description="Disordered" evidence="1">
    <location>
        <begin position="245"/>
        <end position="277"/>
    </location>
</feature>
<protein>
    <submittedName>
        <fullName evidence="2">Uncharacterized protein</fullName>
    </submittedName>
</protein>
<keyword evidence="3" id="KW-1185">Reference proteome</keyword>
<name>A0A0C3S1Z1_PHLG1</name>
<sequence length="446" mass="48545">MDDDDSVEFVALNPAGPSSPRRKPHHRRRAPPPPRRRGPFIAAQDVIEIQDSDEDEGVQPSEKGKGKARAVQAWRDNVEPSKGSPRKLPLFLPEIDSDSAEDVQAMLGAGDMLSLPPGRPYIQPSPKDKCKRSLKATVADRLSPRVENRPSPAALPPPSASNSLASIMPPVATTRIAAQVLEILPDVERSFLHRVIAHQISVYSAEGDVPDLDVNDDERIVQGILHVLFEDASYPKAPAIALLPGNPRPRAAANRMPRNNSPLNEKHKAAPLDSVMNRSTQSELDVYRLLEPDANDQGEGPAARPIASASSAALAPPPPAPEPEQGPVPRILAQVLEIIPDVEPTHVTKLIQHNLDIQRVDEGEGQPSSVDAYDRALQGVLHTLFENPDYPKVSKKRKRDAEDDGEGSGSKKAKALGEVDYADATRAKRYSKYYDELSLVSAFHGH</sequence>
<organism evidence="2 3">
    <name type="scientific">Phlebiopsis gigantea (strain 11061_1 CR5-6)</name>
    <name type="common">White-rot fungus</name>
    <name type="synonym">Peniophora gigantea</name>
    <dbReference type="NCBI Taxonomy" id="745531"/>
    <lineage>
        <taxon>Eukaryota</taxon>
        <taxon>Fungi</taxon>
        <taxon>Dikarya</taxon>
        <taxon>Basidiomycota</taxon>
        <taxon>Agaricomycotina</taxon>
        <taxon>Agaricomycetes</taxon>
        <taxon>Polyporales</taxon>
        <taxon>Phanerochaetaceae</taxon>
        <taxon>Phlebiopsis</taxon>
    </lineage>
</organism>
<accession>A0A0C3S1Z1</accession>
<dbReference type="EMBL" id="KN840614">
    <property type="protein sequence ID" value="KIP03472.1"/>
    <property type="molecule type" value="Genomic_DNA"/>
</dbReference>
<feature type="compositionally biased region" description="Basic residues" evidence="1">
    <location>
        <begin position="20"/>
        <end position="38"/>
    </location>
</feature>
<feature type="region of interest" description="Disordered" evidence="1">
    <location>
        <begin position="388"/>
        <end position="417"/>
    </location>
</feature>
<proteinExistence type="predicted"/>
<feature type="region of interest" description="Disordered" evidence="1">
    <location>
        <begin position="1"/>
        <end position="91"/>
    </location>
</feature>
<feature type="region of interest" description="Disordered" evidence="1">
    <location>
        <begin position="293"/>
        <end position="327"/>
    </location>
</feature>
<feature type="compositionally biased region" description="Low complexity" evidence="1">
    <location>
        <begin position="301"/>
        <end position="314"/>
    </location>
</feature>
<feature type="compositionally biased region" description="Pro residues" evidence="1">
    <location>
        <begin position="315"/>
        <end position="326"/>
    </location>
</feature>
<dbReference type="Proteomes" id="UP000053257">
    <property type="component" value="Unassembled WGS sequence"/>
</dbReference>